<comment type="caution">
    <text evidence="1">The sequence shown here is derived from an EMBL/GenBank/DDBJ whole genome shotgun (WGS) entry which is preliminary data.</text>
</comment>
<name>A0ABD6BWV2_9EURY</name>
<proteinExistence type="predicted"/>
<protein>
    <submittedName>
        <fullName evidence="1">Uncharacterized protein</fullName>
    </submittedName>
</protein>
<dbReference type="EMBL" id="JBHUDB010000001">
    <property type="protein sequence ID" value="MFD1569541.1"/>
    <property type="molecule type" value="Genomic_DNA"/>
</dbReference>
<gene>
    <name evidence="1" type="ORF">ACFR9T_02880</name>
</gene>
<evidence type="ECO:0000313" key="1">
    <source>
        <dbReference type="EMBL" id="MFD1569541.1"/>
    </source>
</evidence>
<dbReference type="AlphaFoldDB" id="A0ABD6BWV2"/>
<organism evidence="1 2">
    <name type="scientific">Halorubrum laminariae</name>
    <dbReference type="NCBI Taxonomy" id="1433523"/>
    <lineage>
        <taxon>Archaea</taxon>
        <taxon>Methanobacteriati</taxon>
        <taxon>Methanobacteriota</taxon>
        <taxon>Stenosarchaea group</taxon>
        <taxon>Halobacteria</taxon>
        <taxon>Halobacteriales</taxon>
        <taxon>Haloferacaceae</taxon>
        <taxon>Halorubrum</taxon>
    </lineage>
</organism>
<sequence length="199" mass="22881">MTVLLSSLASAFIGAILGSIGTYAAQEKSRKNKQEEKIKQLRQSLLTELASFDELLNERSSNYRTQIPAHEIITSEVYRSNSSQISLLTAEESESVIRFYSGAIMVNKTLQTARDLITQSQNPDAHDHTTLNKSIDQLREDWKDCVLKLIHNSESYSDRVRIEVEDESEEIKLNDEVPPQFLWWVLNQDRIEFDVEFLD</sequence>
<accession>A0ABD6BWV2</accession>
<dbReference type="RefSeq" id="WP_256417364.1">
    <property type="nucleotide sequence ID" value="NZ_JANHDL010000002.1"/>
</dbReference>
<dbReference type="Proteomes" id="UP001597185">
    <property type="component" value="Unassembled WGS sequence"/>
</dbReference>
<keyword evidence="2" id="KW-1185">Reference proteome</keyword>
<reference evidence="1 2" key="1">
    <citation type="journal article" date="2019" name="Int. J. Syst. Evol. Microbiol.">
        <title>The Global Catalogue of Microorganisms (GCM) 10K type strain sequencing project: providing services to taxonomists for standard genome sequencing and annotation.</title>
        <authorList>
            <consortium name="The Broad Institute Genomics Platform"/>
            <consortium name="The Broad Institute Genome Sequencing Center for Infectious Disease"/>
            <person name="Wu L."/>
            <person name="Ma J."/>
        </authorList>
    </citation>
    <scope>NUCLEOTIDE SEQUENCE [LARGE SCALE GENOMIC DNA]</scope>
    <source>
        <strain evidence="1 2">CGMCC 1.12689</strain>
    </source>
</reference>
<evidence type="ECO:0000313" key="2">
    <source>
        <dbReference type="Proteomes" id="UP001597185"/>
    </source>
</evidence>